<evidence type="ECO:0000259" key="8">
    <source>
        <dbReference type="PROSITE" id="PS51998"/>
    </source>
</evidence>
<comment type="similarity">
    <text evidence="2">Belongs to the transcriptional coactivator PC4 family.</text>
</comment>
<accession>A0AA87Z7A8</accession>
<dbReference type="PANTHER" id="PTHR13215">
    <property type="entry name" value="RNA POLYMERASE II TRANSCRIPTIONAL COACTIVATOR"/>
    <property type="match status" value="1"/>
</dbReference>
<dbReference type="PROSITE" id="PS51998">
    <property type="entry name" value="DEK_C"/>
    <property type="match status" value="1"/>
</dbReference>
<dbReference type="Pfam" id="PF08766">
    <property type="entry name" value="DEK_C"/>
    <property type="match status" value="1"/>
</dbReference>
<dbReference type="Gene3D" id="2.30.31.10">
    <property type="entry name" value="Transcriptional Coactivator Pc4, Chain A"/>
    <property type="match status" value="1"/>
</dbReference>
<dbReference type="Gene3D" id="1.10.10.60">
    <property type="entry name" value="Homeodomain-like"/>
    <property type="match status" value="1"/>
</dbReference>
<keyword evidence="3" id="KW-0805">Transcription regulation</keyword>
<dbReference type="GO" id="GO:0005634">
    <property type="term" value="C:nucleus"/>
    <property type="evidence" value="ECO:0007669"/>
    <property type="project" value="UniProtKB-SubCell"/>
</dbReference>
<dbReference type="EMBL" id="BTGU01000003">
    <property type="protein sequence ID" value="GMN31499.1"/>
    <property type="molecule type" value="Genomic_DNA"/>
</dbReference>
<dbReference type="Pfam" id="PF02229">
    <property type="entry name" value="PC4"/>
    <property type="match status" value="1"/>
</dbReference>
<evidence type="ECO:0000256" key="5">
    <source>
        <dbReference type="ARBA" id="ARBA00023163"/>
    </source>
</evidence>
<feature type="region of interest" description="Disordered" evidence="7">
    <location>
        <begin position="61"/>
        <end position="93"/>
    </location>
</feature>
<comment type="subcellular location">
    <subcellularLocation>
        <location evidence="1">Nucleus</location>
    </subcellularLocation>
</comment>
<keyword evidence="10" id="KW-1185">Reference proteome</keyword>
<evidence type="ECO:0000313" key="10">
    <source>
        <dbReference type="Proteomes" id="UP001187192"/>
    </source>
</evidence>
<gene>
    <name evidence="9" type="ORF">TIFTF001_003296</name>
</gene>
<protein>
    <recommendedName>
        <fullName evidence="8">DEK-C domain-containing protein</fullName>
    </recommendedName>
</protein>
<evidence type="ECO:0000256" key="3">
    <source>
        <dbReference type="ARBA" id="ARBA00023015"/>
    </source>
</evidence>
<dbReference type="SUPFAM" id="SSF109715">
    <property type="entry name" value="DEK C-terminal domain"/>
    <property type="match status" value="1"/>
</dbReference>
<dbReference type="GO" id="GO:0003677">
    <property type="term" value="F:DNA binding"/>
    <property type="evidence" value="ECO:0007669"/>
    <property type="project" value="UniProtKB-KW"/>
</dbReference>
<feature type="compositionally biased region" description="Acidic residues" evidence="7">
    <location>
        <begin position="69"/>
        <end position="93"/>
    </location>
</feature>
<dbReference type="InterPro" id="IPR045125">
    <property type="entry name" value="Sub1/Tcp4-like"/>
</dbReference>
<dbReference type="SUPFAM" id="SSF54447">
    <property type="entry name" value="ssDNA-binding transcriptional regulator domain"/>
    <property type="match status" value="1"/>
</dbReference>
<evidence type="ECO:0000256" key="7">
    <source>
        <dbReference type="SAM" id="MobiDB-lite"/>
    </source>
</evidence>
<dbReference type="GO" id="GO:0060261">
    <property type="term" value="P:positive regulation of transcription initiation by RNA polymerase II"/>
    <property type="evidence" value="ECO:0007669"/>
    <property type="project" value="InterPro"/>
</dbReference>
<dbReference type="Gramene" id="FCD_00004786-RA">
    <property type="protein sequence ID" value="FCD_00004786-RA:cds"/>
    <property type="gene ID" value="FCD_00004786"/>
</dbReference>
<dbReference type="Proteomes" id="UP001187192">
    <property type="component" value="Unassembled WGS sequence"/>
</dbReference>
<dbReference type="InterPro" id="IPR014876">
    <property type="entry name" value="DEK_C"/>
</dbReference>
<proteinExistence type="inferred from homology"/>
<dbReference type="InterPro" id="IPR009044">
    <property type="entry name" value="ssDNA-bd_transcriptional_reg"/>
</dbReference>
<evidence type="ECO:0000256" key="2">
    <source>
        <dbReference type="ARBA" id="ARBA00009001"/>
    </source>
</evidence>
<keyword evidence="4" id="KW-0238">DNA-binding</keyword>
<dbReference type="InterPro" id="IPR017415">
    <property type="entry name" value="KELP"/>
</dbReference>
<evidence type="ECO:0000256" key="4">
    <source>
        <dbReference type="ARBA" id="ARBA00023125"/>
    </source>
</evidence>
<keyword evidence="5" id="KW-0804">Transcription</keyword>
<evidence type="ECO:0000256" key="6">
    <source>
        <dbReference type="ARBA" id="ARBA00023242"/>
    </source>
</evidence>
<organism evidence="9 10">
    <name type="scientific">Ficus carica</name>
    <name type="common">Common fig</name>
    <dbReference type="NCBI Taxonomy" id="3494"/>
    <lineage>
        <taxon>Eukaryota</taxon>
        <taxon>Viridiplantae</taxon>
        <taxon>Streptophyta</taxon>
        <taxon>Embryophyta</taxon>
        <taxon>Tracheophyta</taxon>
        <taxon>Spermatophyta</taxon>
        <taxon>Magnoliopsida</taxon>
        <taxon>eudicotyledons</taxon>
        <taxon>Gunneridae</taxon>
        <taxon>Pentapetalae</taxon>
        <taxon>rosids</taxon>
        <taxon>fabids</taxon>
        <taxon>Rosales</taxon>
        <taxon>Moraceae</taxon>
        <taxon>Ficeae</taxon>
        <taxon>Ficus</taxon>
    </lineage>
</organism>
<evidence type="ECO:0000313" key="9">
    <source>
        <dbReference type="EMBL" id="GMN31499.1"/>
    </source>
</evidence>
<comment type="caution">
    <text evidence="9">The sequence shown here is derived from an EMBL/GenBank/DDBJ whole genome shotgun (WGS) entry which is preliminary data.</text>
</comment>
<dbReference type="AlphaFoldDB" id="A0AA87Z7A8"/>
<evidence type="ECO:0000256" key="1">
    <source>
        <dbReference type="ARBA" id="ARBA00004123"/>
    </source>
</evidence>
<dbReference type="PIRSF" id="PIRSF038156">
    <property type="entry name" value="RNA_pol_II_KELP"/>
    <property type="match status" value="1"/>
</dbReference>
<sequence length="165" mass="19287">MEAGMEQRIEKTVRKILETSNMDDVTEYKIRKQASEDVGLDLSKPPYKAFVRQVVQSFLEERQQRQEQAGDEEEEEEEGEEGEERQDGKDYDDEGNLIICKLSEKRKVTIQDFRGKTLVSIREYFKKDGKELPTSKGISMTEEQWSVFKKNVPAIEKAIRKMESR</sequence>
<dbReference type="GO" id="GO:0003713">
    <property type="term" value="F:transcription coactivator activity"/>
    <property type="evidence" value="ECO:0007669"/>
    <property type="project" value="InterPro"/>
</dbReference>
<name>A0AA87Z7A8_FICCA</name>
<dbReference type="FunFam" id="2.30.31.10:FF:000004">
    <property type="entry name" value="RNA polymerase II transcriptional coactivator KELP"/>
    <property type="match status" value="1"/>
</dbReference>
<feature type="domain" description="DEK-C" evidence="8">
    <location>
        <begin position="3"/>
        <end position="60"/>
    </location>
</feature>
<reference evidence="9" key="1">
    <citation type="submission" date="2023-07" db="EMBL/GenBank/DDBJ databases">
        <title>draft genome sequence of fig (Ficus carica).</title>
        <authorList>
            <person name="Takahashi T."/>
            <person name="Nishimura K."/>
        </authorList>
    </citation>
    <scope>NUCLEOTIDE SEQUENCE</scope>
</reference>
<dbReference type="InterPro" id="IPR003173">
    <property type="entry name" value="PC4_C"/>
</dbReference>
<keyword evidence="6" id="KW-0539">Nucleus</keyword>